<name>A0A1I3K9N8_9SPHI</name>
<dbReference type="AlphaFoldDB" id="A0A1I3K9N8"/>
<evidence type="ECO:0000313" key="2">
    <source>
        <dbReference type="Proteomes" id="UP000198670"/>
    </source>
</evidence>
<gene>
    <name evidence="1" type="ORF">SAMN05444682_105133</name>
</gene>
<evidence type="ECO:0000313" key="1">
    <source>
        <dbReference type="EMBL" id="SFI69211.1"/>
    </source>
</evidence>
<accession>A0A1I3K9N8</accession>
<organism evidence="1 2">
    <name type="scientific">Parapedobacter indicus</name>
    <dbReference type="NCBI Taxonomy" id="1477437"/>
    <lineage>
        <taxon>Bacteria</taxon>
        <taxon>Pseudomonadati</taxon>
        <taxon>Bacteroidota</taxon>
        <taxon>Sphingobacteriia</taxon>
        <taxon>Sphingobacteriales</taxon>
        <taxon>Sphingobacteriaceae</taxon>
        <taxon>Parapedobacter</taxon>
    </lineage>
</organism>
<keyword evidence="2" id="KW-1185">Reference proteome</keyword>
<dbReference type="STRING" id="1477437.SAMN05444682_105133"/>
<reference evidence="1 2" key="1">
    <citation type="submission" date="2016-10" db="EMBL/GenBank/DDBJ databases">
        <authorList>
            <person name="de Groot N.N."/>
        </authorList>
    </citation>
    <scope>NUCLEOTIDE SEQUENCE [LARGE SCALE GENOMIC DNA]</scope>
    <source>
        <strain evidence="1 2">RK1</strain>
    </source>
</reference>
<sequence>MLKENENQQIKIKLLHIFHKTNILTNNKLIYI</sequence>
<dbReference type="EMBL" id="FOQO01000005">
    <property type="protein sequence ID" value="SFI69211.1"/>
    <property type="molecule type" value="Genomic_DNA"/>
</dbReference>
<dbReference type="Proteomes" id="UP000198670">
    <property type="component" value="Unassembled WGS sequence"/>
</dbReference>
<protein>
    <submittedName>
        <fullName evidence="1">Uncharacterized protein</fullName>
    </submittedName>
</protein>
<proteinExistence type="predicted"/>